<dbReference type="InterPro" id="IPR008869">
    <property type="entry name" value="MlaC/ttg2D"/>
</dbReference>
<dbReference type="Pfam" id="PF05494">
    <property type="entry name" value="MlaC"/>
    <property type="match status" value="1"/>
</dbReference>
<dbReference type="PANTHER" id="PTHR36573:SF1">
    <property type="entry name" value="INTERMEMBRANE PHOSPHOLIPID TRANSPORT SYSTEM BINDING PROTEIN MLAC"/>
    <property type="match status" value="1"/>
</dbReference>
<feature type="signal peptide" evidence="1">
    <location>
        <begin position="1"/>
        <end position="17"/>
    </location>
</feature>
<feature type="chain" id="PRO_5014741831" evidence="1">
    <location>
        <begin position="18"/>
        <end position="192"/>
    </location>
</feature>
<gene>
    <name evidence="2" type="ORF">CP960_10340</name>
</gene>
<keyword evidence="3" id="KW-1185">Reference proteome</keyword>
<keyword evidence="1" id="KW-0732">Signal</keyword>
<name>A0A2N1J0Z2_9BACT</name>
<sequence>MLKKLLLIVLLTSYTFAMPKEQIVEEMTKSIHKVIDILKNKQLPKKTKGEQIIKVMDSSFDYKIMAMLSLGKEWRTISNEQKINFAKAFENRLKESYIDKLDLYNNQEIKIDELEEVKARLILKTTLIGEKENFAIDYKFYENRKNKQWYIYDVSIAKVSIIQTYRNQFTQYLKNKSIDDLINYLNTKNNQA</sequence>
<dbReference type="Proteomes" id="UP000233248">
    <property type="component" value="Unassembled WGS sequence"/>
</dbReference>
<comment type="caution">
    <text evidence="2">The sequence shown here is derived from an EMBL/GenBank/DDBJ whole genome shotgun (WGS) entry which is preliminary data.</text>
</comment>
<dbReference type="KEGG" id="ahs:AHALO_1091"/>
<dbReference type="RefSeq" id="WP_101185365.1">
    <property type="nucleotide sequence ID" value="NZ_CP031218.1"/>
</dbReference>
<reference evidence="2 3" key="1">
    <citation type="submission" date="2017-09" db="EMBL/GenBank/DDBJ databases">
        <title>Genomics of the genus Arcobacter.</title>
        <authorList>
            <person name="Perez-Cataluna A."/>
            <person name="Figueras M.J."/>
            <person name="Salas-Masso N."/>
        </authorList>
    </citation>
    <scope>NUCLEOTIDE SEQUENCE [LARGE SCALE GENOMIC DNA]</scope>
    <source>
        <strain evidence="2 3">DSM 18005</strain>
    </source>
</reference>
<dbReference type="AlphaFoldDB" id="A0A2N1J0Z2"/>
<dbReference type="OrthoDB" id="9798905at2"/>
<evidence type="ECO:0000313" key="3">
    <source>
        <dbReference type="Proteomes" id="UP000233248"/>
    </source>
</evidence>
<dbReference type="EMBL" id="NXIF01000039">
    <property type="protein sequence ID" value="PKI80220.1"/>
    <property type="molecule type" value="Genomic_DNA"/>
</dbReference>
<evidence type="ECO:0000256" key="1">
    <source>
        <dbReference type="SAM" id="SignalP"/>
    </source>
</evidence>
<proteinExistence type="predicted"/>
<dbReference type="PANTHER" id="PTHR36573">
    <property type="entry name" value="INTERMEMBRANE PHOSPHOLIPID TRANSPORT SYSTEM BINDING PROTEIN MLAC"/>
    <property type="match status" value="1"/>
</dbReference>
<dbReference type="InterPro" id="IPR042245">
    <property type="entry name" value="Tgt2/MlaC_sf"/>
</dbReference>
<dbReference type="Gene3D" id="3.10.450.710">
    <property type="entry name" value="Tgt2/MlaC"/>
    <property type="match status" value="1"/>
</dbReference>
<evidence type="ECO:0000313" key="2">
    <source>
        <dbReference type="EMBL" id="PKI80220.1"/>
    </source>
</evidence>
<accession>A0A2N1J0Z2</accession>
<protein>
    <submittedName>
        <fullName evidence="2">Toluene tolerance protein</fullName>
    </submittedName>
</protein>
<organism evidence="2 3">
    <name type="scientific">Malaciobacter halophilus</name>
    <dbReference type="NCBI Taxonomy" id="197482"/>
    <lineage>
        <taxon>Bacteria</taxon>
        <taxon>Pseudomonadati</taxon>
        <taxon>Campylobacterota</taxon>
        <taxon>Epsilonproteobacteria</taxon>
        <taxon>Campylobacterales</taxon>
        <taxon>Arcobacteraceae</taxon>
        <taxon>Malaciobacter</taxon>
    </lineage>
</organism>